<evidence type="ECO:0000259" key="3">
    <source>
        <dbReference type="Pfam" id="PF10260"/>
    </source>
</evidence>
<keyword evidence="2" id="KW-1133">Transmembrane helix</keyword>
<keyword evidence="2" id="KW-0472">Membrane</keyword>
<protein>
    <recommendedName>
        <fullName evidence="3">SAYSvFN domain-containing protein</fullName>
    </recommendedName>
</protein>
<feature type="domain" description="SAYSvFN" evidence="3">
    <location>
        <begin position="101"/>
        <end position="172"/>
    </location>
</feature>
<evidence type="ECO:0000313" key="4">
    <source>
        <dbReference type="EMBL" id="CAK7932550.1"/>
    </source>
</evidence>
<keyword evidence="2" id="KW-0812">Transmembrane</keyword>
<feature type="compositionally biased region" description="Basic and acidic residues" evidence="1">
    <location>
        <begin position="175"/>
        <end position="200"/>
    </location>
</feature>
<dbReference type="Proteomes" id="UP001162060">
    <property type="component" value="Unassembled WGS sequence"/>
</dbReference>
<dbReference type="AlphaFoldDB" id="A0AAV1UGJ9"/>
<organism evidence="4 5">
    <name type="scientific">Peronospora matthiolae</name>
    <dbReference type="NCBI Taxonomy" id="2874970"/>
    <lineage>
        <taxon>Eukaryota</taxon>
        <taxon>Sar</taxon>
        <taxon>Stramenopiles</taxon>
        <taxon>Oomycota</taxon>
        <taxon>Peronosporomycetes</taxon>
        <taxon>Peronosporales</taxon>
        <taxon>Peronosporaceae</taxon>
        <taxon>Peronospora</taxon>
    </lineage>
</organism>
<dbReference type="Pfam" id="PF10260">
    <property type="entry name" value="SAYSvFN"/>
    <property type="match status" value="1"/>
</dbReference>
<dbReference type="PANTHER" id="PTHR13527">
    <property type="entry name" value="SAYSVFN DOMAIN-CONTAINING PROTEIN 1"/>
    <property type="match status" value="1"/>
</dbReference>
<name>A0AAV1UGJ9_9STRA</name>
<proteinExistence type="predicted"/>
<sequence>MGTCIQNSDILAKWLTTERMDRPMRGVPLANAPRVRHLRAADQGPLDCLVPFIPPVLRVNRETRAEIRRKVAQMLSKETLMSLVLALRPHWRSLAGFSVALFIWIRGLVHVHDQAPEFAGAYVIFCGFAALGYHLVFGREGHTGGMSAYSVFNRGTQRMLGSLSAEQFENEIRHRPVGHEELQPQRGADAARDVEDHEQVYDEDDPDLIAALNLSLQEKKRTERRARRTSRRKC</sequence>
<evidence type="ECO:0000256" key="1">
    <source>
        <dbReference type="SAM" id="MobiDB-lite"/>
    </source>
</evidence>
<dbReference type="InterPro" id="IPR019387">
    <property type="entry name" value="SAYSvFN_dom"/>
</dbReference>
<comment type="caution">
    <text evidence="4">The sequence shown here is derived from an EMBL/GenBank/DDBJ whole genome shotgun (WGS) entry which is preliminary data.</text>
</comment>
<dbReference type="EMBL" id="CAKLBY020000190">
    <property type="protein sequence ID" value="CAK7932550.1"/>
    <property type="molecule type" value="Genomic_DNA"/>
</dbReference>
<evidence type="ECO:0000313" key="5">
    <source>
        <dbReference type="Proteomes" id="UP001162060"/>
    </source>
</evidence>
<reference evidence="4" key="1">
    <citation type="submission" date="2024-01" db="EMBL/GenBank/DDBJ databases">
        <authorList>
            <person name="Webb A."/>
        </authorList>
    </citation>
    <scope>NUCLEOTIDE SEQUENCE</scope>
    <source>
        <strain evidence="4">Pm1</strain>
    </source>
</reference>
<gene>
    <name evidence="4" type="ORF">PM001_LOCUS17700</name>
</gene>
<evidence type="ECO:0000256" key="2">
    <source>
        <dbReference type="SAM" id="Phobius"/>
    </source>
</evidence>
<dbReference type="InterPro" id="IPR039159">
    <property type="entry name" value="SAYSD1"/>
</dbReference>
<dbReference type="PANTHER" id="PTHR13527:SF0">
    <property type="entry name" value="SAYSVFN DOMAIN-CONTAINING PROTEIN 1"/>
    <property type="match status" value="1"/>
</dbReference>
<feature type="transmembrane region" description="Helical" evidence="2">
    <location>
        <begin position="91"/>
        <end position="112"/>
    </location>
</feature>
<accession>A0AAV1UGJ9</accession>
<feature type="region of interest" description="Disordered" evidence="1">
    <location>
        <begin position="175"/>
        <end position="206"/>
    </location>
</feature>
<feature type="transmembrane region" description="Helical" evidence="2">
    <location>
        <begin position="118"/>
        <end position="137"/>
    </location>
</feature>